<name>A0A0S2F4V1_LYSAN</name>
<feature type="chain" id="PRO_5006596685" evidence="1">
    <location>
        <begin position="20"/>
        <end position="481"/>
    </location>
</feature>
<evidence type="ECO:0000256" key="1">
    <source>
        <dbReference type="SAM" id="SignalP"/>
    </source>
</evidence>
<dbReference type="PANTHER" id="PTHR11102">
    <property type="entry name" value="SEL-1-LIKE PROTEIN"/>
    <property type="match status" value="1"/>
</dbReference>
<evidence type="ECO:0000313" key="3">
    <source>
        <dbReference type="Proteomes" id="UP000060787"/>
    </source>
</evidence>
<dbReference type="KEGG" id="lab:LA76x_0372"/>
<dbReference type="Gene3D" id="1.25.40.10">
    <property type="entry name" value="Tetratricopeptide repeat domain"/>
    <property type="match status" value="1"/>
</dbReference>
<dbReference type="InterPro" id="IPR011990">
    <property type="entry name" value="TPR-like_helical_dom_sf"/>
</dbReference>
<dbReference type="RefSeq" id="WP_057916319.1">
    <property type="nucleotide sequence ID" value="NZ_CP011129.1"/>
</dbReference>
<dbReference type="SUPFAM" id="SSF81901">
    <property type="entry name" value="HCP-like"/>
    <property type="match status" value="1"/>
</dbReference>
<dbReference type="PATRIC" id="fig|84531.8.peg.379"/>
<dbReference type="PANTHER" id="PTHR11102:SF160">
    <property type="entry name" value="ERAD-ASSOCIATED E3 UBIQUITIN-PROTEIN LIGASE COMPONENT HRD3"/>
    <property type="match status" value="1"/>
</dbReference>
<dbReference type="InterPro" id="IPR050767">
    <property type="entry name" value="Sel1_AlgK"/>
</dbReference>
<evidence type="ECO:0000313" key="2">
    <source>
        <dbReference type="EMBL" id="ALN78534.1"/>
    </source>
</evidence>
<gene>
    <name evidence="2" type="ORF">LA76x_0372</name>
</gene>
<protein>
    <submittedName>
        <fullName evidence="2">Sel1 repeat family protein</fullName>
    </submittedName>
</protein>
<reference evidence="2 3" key="1">
    <citation type="journal article" date="2015" name="BMC Genomics">
        <title>Comparative genomics and metabolic profiling of the genus Lysobacter.</title>
        <authorList>
            <person name="de Bruijn I."/>
            <person name="Cheng X."/>
            <person name="de Jager V."/>
            <person name="Exposito R.G."/>
            <person name="Watrous J."/>
            <person name="Patel N."/>
            <person name="Postma J."/>
            <person name="Dorrestein P.C."/>
            <person name="Kobayashi D."/>
            <person name="Raaijmakers J.M."/>
        </authorList>
    </citation>
    <scope>NUCLEOTIDE SEQUENCE [LARGE SCALE GENOMIC DNA]</scope>
    <source>
        <strain evidence="2 3">76</strain>
    </source>
</reference>
<sequence length="481" mass="52464">MRYALLLLALLCGPTTAAAAAQSVDQADVNAVDAAWNRYTRLAAKDDGASAELVAESTAQHYAFLRDVALYASTEQVRRLPLADRLTVYGLRAKYEAPALAGWDGRATYRHCVQDKLCHVVMRHADGNFPSLSHVAMIDADSALGEVQPPTGERYVFGPEFAREGGGWKTRPERQTEELSKFMAAVAAQSGGETALLQHLLGDFLGEGQAPSNLSALELAPRDDAAQRNRLNERWPDYQAYLDTQIAAIKRKADAGEALAQYLYGRLLYTGLESRRIAADRDAALAVLERASDSGHAESALAVVNILLSTNDRLSLSPQTLRRALPHLRRSAESGNPQAMMGYADFIRAGAAGLASDCNQAIEWLRKAEDAGMAQARNDRVWILATCPIAGQRDAKQSLALSQHMIARREQLRAAELDTVAAALAANGDFAQAIAFQTDALARLKDGELDPKSRERMQGRLALYRQGRDYTETEPLYAKEP</sequence>
<dbReference type="AlphaFoldDB" id="A0A0S2F4V1"/>
<keyword evidence="1" id="KW-0732">Signal</keyword>
<keyword evidence="3" id="KW-1185">Reference proteome</keyword>
<proteinExistence type="predicted"/>
<dbReference type="eggNOG" id="COG0790">
    <property type="taxonomic scope" value="Bacteria"/>
</dbReference>
<accession>A0A0S2F4V1</accession>
<dbReference type="InterPro" id="IPR006597">
    <property type="entry name" value="Sel1-like"/>
</dbReference>
<dbReference type="EMBL" id="CP011129">
    <property type="protein sequence ID" value="ALN78534.1"/>
    <property type="molecule type" value="Genomic_DNA"/>
</dbReference>
<organism evidence="2 3">
    <name type="scientific">Lysobacter antibioticus</name>
    <dbReference type="NCBI Taxonomy" id="84531"/>
    <lineage>
        <taxon>Bacteria</taxon>
        <taxon>Pseudomonadati</taxon>
        <taxon>Pseudomonadota</taxon>
        <taxon>Gammaproteobacteria</taxon>
        <taxon>Lysobacterales</taxon>
        <taxon>Lysobacteraceae</taxon>
        <taxon>Lysobacter</taxon>
    </lineage>
</organism>
<dbReference type="SMART" id="SM00671">
    <property type="entry name" value="SEL1"/>
    <property type="match status" value="2"/>
</dbReference>
<dbReference type="STRING" id="84531.LA76x_0372"/>
<feature type="signal peptide" evidence="1">
    <location>
        <begin position="1"/>
        <end position="19"/>
    </location>
</feature>
<dbReference type="Proteomes" id="UP000060787">
    <property type="component" value="Chromosome"/>
</dbReference>